<dbReference type="EMBL" id="JADBFD010000019">
    <property type="protein sequence ID" value="MBE2888960.1"/>
    <property type="molecule type" value="Genomic_DNA"/>
</dbReference>
<keyword evidence="2" id="KW-1185">Reference proteome</keyword>
<evidence type="ECO:0000313" key="1">
    <source>
        <dbReference type="EMBL" id="MBE2888960.1"/>
    </source>
</evidence>
<dbReference type="Proteomes" id="UP000618926">
    <property type="component" value="Unassembled WGS sequence"/>
</dbReference>
<gene>
    <name evidence="1" type="ORF">IIE05_13400</name>
</gene>
<name>A0ABR9NXG9_9BACT</name>
<reference evidence="1 2" key="1">
    <citation type="submission" date="2020-10" db="EMBL/GenBank/DDBJ databases">
        <title>Investigation of anaerobic biodegradation of phenanthrene by a sulfate-dependent Geobacter anodireducens strain PheS2.</title>
        <authorList>
            <person name="Zhang Z."/>
        </authorList>
    </citation>
    <scope>NUCLEOTIDE SEQUENCE [LARGE SCALE GENOMIC DNA]</scope>
    <source>
        <strain evidence="1 2">PheS2</strain>
    </source>
</reference>
<sequence length="98" mass="11029">MSFADLYEEDQRLVILRLLEQDTDYTLNESMLQDCMARLGHKCSRDCVRTRLAWLKEQGLVTIAEPIGFFVATLTSRGLDVAQGVATCPGVKRPRPKA</sequence>
<protein>
    <submittedName>
        <fullName evidence="1">ArsR family transcriptional regulator</fullName>
    </submittedName>
</protein>
<comment type="caution">
    <text evidence="1">The sequence shown here is derived from an EMBL/GenBank/DDBJ whole genome shotgun (WGS) entry which is preliminary data.</text>
</comment>
<organism evidence="1 2">
    <name type="scientific">Geobacter anodireducens</name>
    <dbReference type="NCBI Taxonomy" id="1340425"/>
    <lineage>
        <taxon>Bacteria</taxon>
        <taxon>Pseudomonadati</taxon>
        <taxon>Thermodesulfobacteriota</taxon>
        <taxon>Desulfuromonadia</taxon>
        <taxon>Geobacterales</taxon>
        <taxon>Geobacteraceae</taxon>
        <taxon>Geobacter</taxon>
    </lineage>
</organism>
<proteinExistence type="predicted"/>
<dbReference type="RefSeq" id="WP_192905778.1">
    <property type="nucleotide sequence ID" value="NZ_JADBFD010000019.1"/>
</dbReference>
<accession>A0ABR9NXG9</accession>
<evidence type="ECO:0000313" key="2">
    <source>
        <dbReference type="Proteomes" id="UP000618926"/>
    </source>
</evidence>